<evidence type="ECO:0000313" key="8">
    <source>
        <dbReference type="EnsemblMetazoa" id="CapteP219354"/>
    </source>
</evidence>
<evidence type="ECO:0000256" key="2">
    <source>
        <dbReference type="ARBA" id="ARBA00023136"/>
    </source>
</evidence>
<dbReference type="PANTHER" id="PTHR11640:SF31">
    <property type="entry name" value="IRREGULAR CHIASM C-ROUGHEST PROTEIN-RELATED"/>
    <property type="match status" value="1"/>
</dbReference>
<dbReference type="Gene3D" id="2.60.40.10">
    <property type="entry name" value="Immunoglobulins"/>
    <property type="match status" value="2"/>
</dbReference>
<dbReference type="HOGENOM" id="CLU_579017_0_0_1"/>
<dbReference type="GO" id="GO:0005911">
    <property type="term" value="C:cell-cell junction"/>
    <property type="evidence" value="ECO:0007669"/>
    <property type="project" value="TreeGrafter"/>
</dbReference>
<dbReference type="GO" id="GO:0098609">
    <property type="term" value="P:cell-cell adhesion"/>
    <property type="evidence" value="ECO:0007669"/>
    <property type="project" value="TreeGrafter"/>
</dbReference>
<dbReference type="PANTHER" id="PTHR11640">
    <property type="entry name" value="NEPHRIN"/>
    <property type="match status" value="1"/>
</dbReference>
<reference evidence="8" key="3">
    <citation type="submission" date="2015-06" db="UniProtKB">
        <authorList>
            <consortium name="EnsemblMetazoa"/>
        </authorList>
    </citation>
    <scope>IDENTIFICATION</scope>
</reference>
<name>R7U543_CAPTE</name>
<dbReference type="AlphaFoldDB" id="R7U543"/>
<comment type="subcellular location">
    <subcellularLocation>
        <location evidence="1">Membrane</location>
        <topology evidence="1">Single-pass type I membrane protein</topology>
    </subcellularLocation>
</comment>
<keyword evidence="2" id="KW-0472">Membrane</keyword>
<dbReference type="InterPro" id="IPR003599">
    <property type="entry name" value="Ig_sub"/>
</dbReference>
<dbReference type="SUPFAM" id="SSF48726">
    <property type="entry name" value="Immunoglobulin"/>
    <property type="match status" value="2"/>
</dbReference>
<evidence type="ECO:0000256" key="1">
    <source>
        <dbReference type="ARBA" id="ARBA00004479"/>
    </source>
</evidence>
<protein>
    <recommendedName>
        <fullName evidence="6">Ig-like domain-containing protein</fullName>
    </recommendedName>
</protein>
<proteinExistence type="predicted"/>
<dbReference type="GO" id="GO:0050839">
    <property type="term" value="F:cell adhesion molecule binding"/>
    <property type="evidence" value="ECO:0007669"/>
    <property type="project" value="TreeGrafter"/>
</dbReference>
<organism evidence="7">
    <name type="scientific">Capitella teleta</name>
    <name type="common">Polychaete worm</name>
    <dbReference type="NCBI Taxonomy" id="283909"/>
    <lineage>
        <taxon>Eukaryota</taxon>
        <taxon>Metazoa</taxon>
        <taxon>Spiralia</taxon>
        <taxon>Lophotrochozoa</taxon>
        <taxon>Annelida</taxon>
        <taxon>Polychaeta</taxon>
        <taxon>Sedentaria</taxon>
        <taxon>Scolecida</taxon>
        <taxon>Capitellidae</taxon>
        <taxon>Capitella</taxon>
    </lineage>
</organism>
<reference evidence="7 9" key="2">
    <citation type="journal article" date="2013" name="Nature">
        <title>Insights into bilaterian evolution from three spiralian genomes.</title>
        <authorList>
            <person name="Simakov O."/>
            <person name="Marletaz F."/>
            <person name="Cho S.J."/>
            <person name="Edsinger-Gonzales E."/>
            <person name="Havlak P."/>
            <person name="Hellsten U."/>
            <person name="Kuo D.H."/>
            <person name="Larsson T."/>
            <person name="Lv J."/>
            <person name="Arendt D."/>
            <person name="Savage R."/>
            <person name="Osoegawa K."/>
            <person name="de Jong P."/>
            <person name="Grimwood J."/>
            <person name="Chapman J.A."/>
            <person name="Shapiro H."/>
            <person name="Aerts A."/>
            <person name="Otillar R.P."/>
            <person name="Terry A.Y."/>
            <person name="Boore J.L."/>
            <person name="Grigoriev I.V."/>
            <person name="Lindberg D.R."/>
            <person name="Seaver E.C."/>
            <person name="Weisblat D.A."/>
            <person name="Putnam N.H."/>
            <person name="Rokhsar D.S."/>
        </authorList>
    </citation>
    <scope>NUCLEOTIDE SEQUENCE</scope>
    <source>
        <strain evidence="7 9">I ESC-2004</strain>
    </source>
</reference>
<dbReference type="InterPro" id="IPR013783">
    <property type="entry name" value="Ig-like_fold"/>
</dbReference>
<keyword evidence="5" id="KW-0393">Immunoglobulin domain</keyword>
<dbReference type="InterPro" id="IPR036179">
    <property type="entry name" value="Ig-like_dom_sf"/>
</dbReference>
<dbReference type="InterPro" id="IPR051275">
    <property type="entry name" value="Cell_adhesion_signaling"/>
</dbReference>
<keyword evidence="4" id="KW-0325">Glycoprotein</keyword>
<dbReference type="GO" id="GO:0005886">
    <property type="term" value="C:plasma membrane"/>
    <property type="evidence" value="ECO:0007669"/>
    <property type="project" value="TreeGrafter"/>
</dbReference>
<dbReference type="Proteomes" id="UP000014760">
    <property type="component" value="Unassembled WGS sequence"/>
</dbReference>
<evidence type="ECO:0000259" key="6">
    <source>
        <dbReference type="PROSITE" id="PS50835"/>
    </source>
</evidence>
<dbReference type="PROSITE" id="PS50835">
    <property type="entry name" value="IG_LIKE"/>
    <property type="match status" value="1"/>
</dbReference>
<accession>R7U543</accession>
<dbReference type="InterPro" id="IPR007110">
    <property type="entry name" value="Ig-like_dom"/>
</dbReference>
<dbReference type="EMBL" id="AMQN01009242">
    <property type="status" value="NOT_ANNOTATED_CDS"/>
    <property type="molecule type" value="Genomic_DNA"/>
</dbReference>
<dbReference type="EMBL" id="KB305006">
    <property type="protein sequence ID" value="ELU01465.1"/>
    <property type="molecule type" value="Genomic_DNA"/>
</dbReference>
<dbReference type="EnsemblMetazoa" id="CapteT219354">
    <property type="protein sequence ID" value="CapteP219354"/>
    <property type="gene ID" value="CapteG219354"/>
</dbReference>
<evidence type="ECO:0000313" key="7">
    <source>
        <dbReference type="EMBL" id="ELU01465.1"/>
    </source>
</evidence>
<dbReference type="OrthoDB" id="8049355at2759"/>
<evidence type="ECO:0000256" key="3">
    <source>
        <dbReference type="ARBA" id="ARBA00023157"/>
    </source>
</evidence>
<sequence length="472" mass="52708">MGRIILDCFQESIACVEWCPHQASNHIPLVPCHYTCNMQHQRSLMATDTVCRSVSCLSDELITDFSTNAQMLPSQSHVVNEGATFSILCAVDGSADIGRNFVILNKVIVDESGEEKSYRLAENNNLEIVNVDDSRYAATAVELETNGFNFTFEITDARVEDSGNFTCGVSHQDESEYKRLEVNVLKDIASITLTVDDEEISEDKEQDLASPVDMKFRCSVTGSNPAPTIRFYRNTGEDITTLLDDVQMSYSIERSVVGGKQAMQALSVTTVLEGSLHVDSHSSHLPIYCSAHVASLSPSQSYSVTYRFQGYPPEFSKCAQQVMIAMHQRMNVTCRVDADPPVSSAYFYWYLPQDPANHNLMENKDLNVTLIPVPNKQIVPGHPEALWERKGSYFGITYKDGTDMVMILEIEDMQMQMYRNHYFVAVNEHGSKTHTVSFIKDPSQPVVRDAATANQLSLLVFIFAAIGHTICQ</sequence>
<dbReference type="SMART" id="SM00409">
    <property type="entry name" value="IG"/>
    <property type="match status" value="2"/>
</dbReference>
<evidence type="ECO:0000313" key="9">
    <source>
        <dbReference type="Proteomes" id="UP000014760"/>
    </source>
</evidence>
<gene>
    <name evidence="7" type="ORF">CAPTEDRAFT_219354</name>
</gene>
<keyword evidence="9" id="KW-1185">Reference proteome</keyword>
<reference evidence="9" key="1">
    <citation type="submission" date="2012-12" db="EMBL/GenBank/DDBJ databases">
        <authorList>
            <person name="Hellsten U."/>
            <person name="Grimwood J."/>
            <person name="Chapman J.A."/>
            <person name="Shapiro H."/>
            <person name="Aerts A."/>
            <person name="Otillar R.P."/>
            <person name="Terry A.Y."/>
            <person name="Boore J.L."/>
            <person name="Simakov O."/>
            <person name="Marletaz F."/>
            <person name="Cho S.-J."/>
            <person name="Edsinger-Gonzales E."/>
            <person name="Havlak P."/>
            <person name="Kuo D.-H."/>
            <person name="Larsson T."/>
            <person name="Lv J."/>
            <person name="Arendt D."/>
            <person name="Savage R."/>
            <person name="Osoegawa K."/>
            <person name="de Jong P."/>
            <person name="Lindberg D.R."/>
            <person name="Seaver E.C."/>
            <person name="Weisblat D.A."/>
            <person name="Putnam N.H."/>
            <person name="Grigoriev I.V."/>
            <person name="Rokhsar D.S."/>
        </authorList>
    </citation>
    <scope>NUCLEOTIDE SEQUENCE</scope>
    <source>
        <strain evidence="9">I ESC-2004</strain>
    </source>
</reference>
<keyword evidence="3" id="KW-1015">Disulfide bond</keyword>
<feature type="domain" description="Ig-like" evidence="6">
    <location>
        <begin position="67"/>
        <end position="183"/>
    </location>
</feature>
<evidence type="ECO:0000256" key="4">
    <source>
        <dbReference type="ARBA" id="ARBA00023180"/>
    </source>
</evidence>
<evidence type="ECO:0000256" key="5">
    <source>
        <dbReference type="ARBA" id="ARBA00023319"/>
    </source>
</evidence>